<dbReference type="InterPro" id="IPR012347">
    <property type="entry name" value="Ferritin-like"/>
</dbReference>
<dbReference type="PROSITE" id="PS51257">
    <property type="entry name" value="PROKAR_LIPOPROTEIN"/>
    <property type="match status" value="1"/>
</dbReference>
<dbReference type="Gene3D" id="1.20.1260.10">
    <property type="match status" value="1"/>
</dbReference>
<evidence type="ECO:0000259" key="1">
    <source>
        <dbReference type="Pfam" id="PF03713"/>
    </source>
</evidence>
<reference evidence="2" key="1">
    <citation type="submission" date="2020-05" db="EMBL/GenBank/DDBJ databases">
        <authorList>
            <person name="Chiriac C."/>
            <person name="Salcher M."/>
            <person name="Ghai R."/>
            <person name="Kavagutti S V."/>
        </authorList>
    </citation>
    <scope>NUCLEOTIDE SEQUENCE</scope>
</reference>
<evidence type="ECO:0000313" key="2">
    <source>
        <dbReference type="EMBL" id="CAB4684378.1"/>
    </source>
</evidence>
<protein>
    <submittedName>
        <fullName evidence="2">Unannotated protein</fullName>
    </submittedName>
</protein>
<dbReference type="Pfam" id="PF03713">
    <property type="entry name" value="DUF305"/>
    <property type="match status" value="1"/>
</dbReference>
<dbReference type="PANTHER" id="PTHR36933:SF1">
    <property type="entry name" value="SLL0788 PROTEIN"/>
    <property type="match status" value="1"/>
</dbReference>
<accession>A0A6J6NHG1</accession>
<dbReference type="PANTHER" id="PTHR36933">
    <property type="entry name" value="SLL0788 PROTEIN"/>
    <property type="match status" value="1"/>
</dbReference>
<feature type="domain" description="DUF305" evidence="1">
    <location>
        <begin position="54"/>
        <end position="195"/>
    </location>
</feature>
<proteinExistence type="predicted"/>
<sequence>MNALKKSVLPAALLASTLVLGACAGSPVSTSTPSPVVSAQESKPAVTAKVNASDLMFVEMMIPHHEQAVEMALLAPTHGANPEVMALAAKIASAQGPEIEQMRAMLDRWGVSEMMSHTGHQMDGMVSASGLKDLDEASGAEFDRLFLKYMIAHHEGAIAMAQDPLVNGADAELNALLKAIVTAQTAEIDQMNKMLQQLQ</sequence>
<dbReference type="EMBL" id="CAEZWW010000218">
    <property type="protein sequence ID" value="CAB4684378.1"/>
    <property type="molecule type" value="Genomic_DNA"/>
</dbReference>
<evidence type="ECO:0000313" key="3">
    <source>
        <dbReference type="EMBL" id="CAB5018727.1"/>
    </source>
</evidence>
<dbReference type="InterPro" id="IPR005183">
    <property type="entry name" value="DUF305_CopM-like"/>
</dbReference>
<gene>
    <name evidence="2" type="ORF">UFOPK2310_01435</name>
    <name evidence="3" type="ORF">UFOPK4092_00806</name>
</gene>
<dbReference type="AlphaFoldDB" id="A0A6J6NHG1"/>
<organism evidence="2">
    <name type="scientific">freshwater metagenome</name>
    <dbReference type="NCBI Taxonomy" id="449393"/>
    <lineage>
        <taxon>unclassified sequences</taxon>
        <taxon>metagenomes</taxon>
        <taxon>ecological metagenomes</taxon>
    </lineage>
</organism>
<name>A0A6J6NHG1_9ZZZZ</name>
<dbReference type="EMBL" id="CAFBPJ010000078">
    <property type="protein sequence ID" value="CAB5018727.1"/>
    <property type="molecule type" value="Genomic_DNA"/>
</dbReference>